<dbReference type="EMBL" id="CP141059">
    <property type="protein sequence ID" value="WQQ25995.1"/>
    <property type="molecule type" value="Genomic_DNA"/>
</dbReference>
<dbReference type="Proteomes" id="UP001327225">
    <property type="component" value="Chromosome"/>
</dbReference>
<dbReference type="Gene3D" id="3.90.550.10">
    <property type="entry name" value="Spore Coat Polysaccharide Biosynthesis Protein SpsA, Chain A"/>
    <property type="match status" value="1"/>
</dbReference>
<dbReference type="RefSeq" id="WP_322937137.1">
    <property type="nucleotide sequence ID" value="NZ_CP141059.1"/>
</dbReference>
<organism evidence="1 2">
    <name type="scientific">Nocardioides bizhenqiangii</name>
    <dbReference type="NCBI Taxonomy" id="3095076"/>
    <lineage>
        <taxon>Bacteria</taxon>
        <taxon>Bacillati</taxon>
        <taxon>Actinomycetota</taxon>
        <taxon>Actinomycetes</taxon>
        <taxon>Propionibacteriales</taxon>
        <taxon>Nocardioidaceae</taxon>
        <taxon>Nocardioides</taxon>
    </lineage>
</organism>
<evidence type="ECO:0008006" key="3">
    <source>
        <dbReference type="Google" id="ProtNLM"/>
    </source>
</evidence>
<dbReference type="SUPFAM" id="SSF53448">
    <property type="entry name" value="Nucleotide-diphospho-sugar transferases"/>
    <property type="match status" value="1"/>
</dbReference>
<name>A0ABZ0ZPI9_9ACTN</name>
<keyword evidence="2" id="KW-1185">Reference proteome</keyword>
<evidence type="ECO:0000313" key="1">
    <source>
        <dbReference type="EMBL" id="WQQ25995.1"/>
    </source>
</evidence>
<accession>A0ABZ0ZPI9</accession>
<sequence>MAVDVPIVLIAFNRPRVTERVIRALRSVEPSQVFVVADGPRPGHATDEETCAAVRALIDQIDWDCKVHKRYADTNLGLEANVELGLDWVFDQVDRAIVFEDDCIPDPSFFDFCTELLDRYQDDERVWLISGDKKGVPQSRFHGRSYAFSSWASVWGWATWGDRWRRHRELFPRTHEGASERAHATPRTADAVRVKPAPPADGALATPAGQRHFLNVSQTTNGDHYGWDHHFWVTIISEGGLCATPSLYLVENDGFGPDATHTRASRTPRPAQQMQLPLVHPPEVALDREVELELELVLLRIDGRVSRLAKRIIRPLWLRKVVRRIVTFPPVWKVARKLVAR</sequence>
<reference evidence="2" key="1">
    <citation type="submission" date="2023-12" db="EMBL/GenBank/DDBJ databases">
        <title>Novel species in genus Nocardioides.</title>
        <authorList>
            <person name="Zhou H."/>
        </authorList>
    </citation>
    <scope>NUCLEOTIDE SEQUENCE [LARGE SCALE GENOMIC DNA]</scope>
    <source>
        <strain evidence="2">HM61</strain>
    </source>
</reference>
<gene>
    <name evidence="1" type="ORF">SHK19_18750</name>
</gene>
<evidence type="ECO:0000313" key="2">
    <source>
        <dbReference type="Proteomes" id="UP001327225"/>
    </source>
</evidence>
<proteinExistence type="predicted"/>
<dbReference type="InterPro" id="IPR029044">
    <property type="entry name" value="Nucleotide-diphossugar_trans"/>
</dbReference>
<protein>
    <recommendedName>
        <fullName evidence="3">Glycosyltransferase family 2 protein</fullName>
    </recommendedName>
</protein>